<evidence type="ECO:0000313" key="3">
    <source>
        <dbReference type="Proteomes" id="UP000694845"/>
    </source>
</evidence>
<dbReference type="KEGG" id="aplc:110975570"/>
<evidence type="ECO:0000313" key="4">
    <source>
        <dbReference type="RefSeq" id="XP_022083845.1"/>
    </source>
</evidence>
<accession>A0A8B7XUZ7</accession>
<evidence type="ECO:0000256" key="1">
    <source>
        <dbReference type="SAM" id="MobiDB-lite"/>
    </source>
</evidence>
<feature type="domain" description="F5/8 type C" evidence="2">
    <location>
        <begin position="78"/>
        <end position="226"/>
    </location>
</feature>
<dbReference type="SMART" id="SM00231">
    <property type="entry name" value="FA58C"/>
    <property type="match status" value="4"/>
</dbReference>
<dbReference type="GeneID" id="110975570"/>
<feature type="domain" description="F5/8 type C" evidence="2">
    <location>
        <begin position="626"/>
        <end position="771"/>
    </location>
</feature>
<dbReference type="PROSITE" id="PS50022">
    <property type="entry name" value="FA58C_3"/>
    <property type="match status" value="4"/>
</dbReference>
<feature type="region of interest" description="Disordered" evidence="1">
    <location>
        <begin position="603"/>
        <end position="625"/>
    </location>
</feature>
<keyword evidence="3" id="KW-1185">Reference proteome</keyword>
<dbReference type="SUPFAM" id="SSF49785">
    <property type="entry name" value="Galactose-binding domain-like"/>
    <property type="match status" value="4"/>
</dbReference>
<proteinExistence type="predicted"/>
<gene>
    <name evidence="4" type="primary">LOC110975570</name>
</gene>
<dbReference type="AlphaFoldDB" id="A0A8B7XUZ7"/>
<dbReference type="OrthoDB" id="10046852at2759"/>
<feature type="region of interest" description="Disordered" evidence="1">
    <location>
        <begin position="55"/>
        <end position="76"/>
    </location>
</feature>
<feature type="domain" description="F5/8 type C" evidence="2">
    <location>
        <begin position="373"/>
        <end position="517"/>
    </location>
</feature>
<sequence>MDRAAPMIVITLTVLSSGVESRARTCYFGPPAPKPDPDNPDHWMKQVMREIRERCPGKRGCSTADKGHTEPGPTTVKCATPGSLGMEDGTISDHQISASSSHSSGCCSAWVARLNGESRWKPDSGDDNPWIEVDLRKSTVISGLITQGGAGGGHVTKYKVAYQSEHSSARVYVTNGDGTIKVFYGNTDGNTLVTNQFDESVVATTVRIEPTAWSGGLRLRVELLGCRLSTYNCFVVVTASLAIFSHCRNPTMGVPYTFLFSIAGVFIGSGIFQTSSVLTGQVPQIISHTFDKLDISSPQHRVIASSVRASKMRCAADCAAAADCIQFCYEPTTRLCLLEGAADTSENPGDAGTCYKKTSKEGSAEPGPAAAECATPVPLGMQDGTISDENITASSGKDTAKNARLNGSDAWLHGNEANPWIEVDLGEKTVVSGVITQGNPNDDWRVMMYQVSYQKQHSSDRLHVTDGNGNITVFIGNNDRTSPVTNLFNESVVATTVRIEPTKWNTYADLRFELLGCRLVVKIYPFLGADNYEQNILGQNSVSTSENMDGAAPLIVIATTLTLFLSGVEGTARTCYFGPPPKPDPDNPDHWMKQVMREIRERCPGKRGRSPAEQGYTEPEPTRVHCSPRRLGMEDGTILDTKITASSYHGDHYPWAARLNGPGTWSPVRAFGSWIEVDLGETTAVSGIITQGSSYGNVVKKYKVAYCQTHNSPDRLHVTDADGNVKVFIGNTDNSTPVKNLFDESVVATAVRIEPTEWNPWVNLRLELLGCHLGLLSSGVESTARTCYFGPPPKPDPDNPEHWMEQVMREIRERCPGKRGRSPAEEGPTEPGHTTVECATPRPLGIENGTIPDSKMSASSSWHDGCCPAWAARLNNKTRWASASGDTSPWIEVDLAERTVVSGVIIQGDPWWENWVTKYKVSYQAQHSSDRIHVTGGNGNITVFIGNTDSDTPVTNLFDESVVATTVRIEPTKWHGRVYLRLELLGCRLD</sequence>
<protein>
    <submittedName>
        <fullName evidence="4">Uncharacterized protein LOC110975570</fullName>
    </submittedName>
</protein>
<dbReference type="PANTHER" id="PTHR24543">
    <property type="entry name" value="MULTICOPPER OXIDASE-RELATED"/>
    <property type="match status" value="1"/>
</dbReference>
<dbReference type="Proteomes" id="UP000694845">
    <property type="component" value="Unplaced"/>
</dbReference>
<dbReference type="RefSeq" id="XP_022083845.1">
    <property type="nucleotide sequence ID" value="XM_022228153.1"/>
</dbReference>
<dbReference type="InterPro" id="IPR008979">
    <property type="entry name" value="Galactose-bd-like_sf"/>
</dbReference>
<dbReference type="CDD" id="cd00057">
    <property type="entry name" value="FA58C"/>
    <property type="match status" value="4"/>
</dbReference>
<evidence type="ECO:0000259" key="2">
    <source>
        <dbReference type="PROSITE" id="PS50022"/>
    </source>
</evidence>
<name>A0A8B7XUZ7_ACAPL</name>
<feature type="domain" description="F5/8 type C" evidence="2">
    <location>
        <begin position="838"/>
        <end position="987"/>
    </location>
</feature>
<dbReference type="PROSITE" id="PS01286">
    <property type="entry name" value="FA58C_2"/>
    <property type="match status" value="4"/>
</dbReference>
<dbReference type="InterPro" id="IPR000421">
    <property type="entry name" value="FA58C"/>
</dbReference>
<feature type="region of interest" description="Disordered" evidence="1">
    <location>
        <begin position="815"/>
        <end position="843"/>
    </location>
</feature>
<dbReference type="Gene3D" id="2.60.120.260">
    <property type="entry name" value="Galactose-binding domain-like"/>
    <property type="match status" value="4"/>
</dbReference>
<reference evidence="4" key="1">
    <citation type="submission" date="2025-08" db="UniProtKB">
        <authorList>
            <consortium name="RefSeq"/>
        </authorList>
    </citation>
    <scope>IDENTIFICATION</scope>
</reference>
<organism evidence="3 4">
    <name type="scientific">Acanthaster planci</name>
    <name type="common">Crown-of-thorns starfish</name>
    <dbReference type="NCBI Taxonomy" id="133434"/>
    <lineage>
        <taxon>Eukaryota</taxon>
        <taxon>Metazoa</taxon>
        <taxon>Echinodermata</taxon>
        <taxon>Eleutherozoa</taxon>
        <taxon>Asterozoa</taxon>
        <taxon>Asteroidea</taxon>
        <taxon>Valvatacea</taxon>
        <taxon>Valvatida</taxon>
        <taxon>Acanthasteridae</taxon>
        <taxon>Acanthaster</taxon>
    </lineage>
</organism>
<dbReference type="Pfam" id="PF00754">
    <property type="entry name" value="F5_F8_type_C"/>
    <property type="match status" value="4"/>
</dbReference>
<dbReference type="PROSITE" id="PS01285">
    <property type="entry name" value="FA58C_1"/>
    <property type="match status" value="1"/>
</dbReference>